<dbReference type="AlphaFoldDB" id="A0A835W1Z1"/>
<gene>
    <name evidence="3" type="ORF">HXX76_007767</name>
</gene>
<dbReference type="InterPro" id="IPR037523">
    <property type="entry name" value="VOC_core"/>
</dbReference>
<dbReference type="SUPFAM" id="SSF54593">
    <property type="entry name" value="Glyoxalase/Bleomycin resistance protein/Dihydroxybiphenyl dioxygenase"/>
    <property type="match status" value="1"/>
</dbReference>
<feature type="domain" description="VOC" evidence="2">
    <location>
        <begin position="14"/>
        <end position="134"/>
    </location>
</feature>
<accession>A0A835W1Z1</accession>
<evidence type="ECO:0000256" key="1">
    <source>
        <dbReference type="SAM" id="MobiDB-lite"/>
    </source>
</evidence>
<keyword evidence="4" id="KW-1185">Reference proteome</keyword>
<dbReference type="PANTHER" id="PTHR46142:SF3">
    <property type="entry name" value="F18B13.24 PROTEIN"/>
    <property type="match status" value="1"/>
</dbReference>
<name>A0A835W1Z1_CHLIN</name>
<dbReference type="InterPro" id="IPR004360">
    <property type="entry name" value="Glyas_Fos-R_dOase_dom"/>
</dbReference>
<dbReference type="Pfam" id="PF00903">
    <property type="entry name" value="Glyoxalase"/>
    <property type="match status" value="1"/>
</dbReference>
<evidence type="ECO:0000313" key="3">
    <source>
        <dbReference type="EMBL" id="KAG2434039.1"/>
    </source>
</evidence>
<dbReference type="CDD" id="cd07245">
    <property type="entry name" value="VOC_like"/>
    <property type="match status" value="1"/>
</dbReference>
<sequence>MGPPARRQPLPLKALNHVSRCCVDVARSFAFYTDVLGFIPVKRPASFEFEGAWMFNYGIGLHLVKGNPVPRDSKIEPKSCHISFQVSISLEEMEAHLKEWDLPYVKQVFVEDGVQVGQLFFHDPDNNMIGGWAGGTQRAGRAVCNCHDLPVVPLTEGLLACAKVAAINTSAAAVAVAAVEQAALPADAVSSLAAALLADVPALIVAPPAAAAAAAAAATEEDLEHGASSSVRRVTTAPAADESPDPAASPKMPVTPPSCDAAATAAEAAAAPPAAIASIAMSTAPPLPPRPPSALLSTPCSQLLADEAASSCSGSLDCELHEQCCVDDASSAACGSVAGGPRRSHSFGNSSMFSGFSGSLASASMSSGLLGTTMREAAAAGSVCASELDQWLSLLGTAASEPAPAAKGAGAPSYAYLASPAGSEMAPPPGLSGLSCAELGACPAAASYGAAAAERKQAAACEQASQLQQQHIYAQYLRQRLAVVTAAAACACAGGPKGGSGAVEVGGDPRRQKMQEHAAMVGMIGALGGPSVAVVTTPAAGL</sequence>
<feature type="region of interest" description="Disordered" evidence="1">
    <location>
        <begin position="222"/>
        <end position="260"/>
    </location>
</feature>
<reference evidence="3" key="1">
    <citation type="journal article" date="2020" name="bioRxiv">
        <title>Comparative genomics of Chlamydomonas.</title>
        <authorList>
            <person name="Craig R.J."/>
            <person name="Hasan A.R."/>
            <person name="Ness R.W."/>
            <person name="Keightley P.D."/>
        </authorList>
    </citation>
    <scope>NUCLEOTIDE SEQUENCE</scope>
    <source>
        <strain evidence="3">SAG 7.73</strain>
    </source>
</reference>
<evidence type="ECO:0000259" key="2">
    <source>
        <dbReference type="PROSITE" id="PS51819"/>
    </source>
</evidence>
<dbReference type="PROSITE" id="PS51819">
    <property type="entry name" value="VOC"/>
    <property type="match status" value="1"/>
</dbReference>
<dbReference type="Proteomes" id="UP000650467">
    <property type="component" value="Unassembled WGS sequence"/>
</dbReference>
<feature type="compositionally biased region" description="Low complexity" evidence="1">
    <location>
        <begin position="237"/>
        <end position="250"/>
    </location>
</feature>
<evidence type="ECO:0000313" key="4">
    <source>
        <dbReference type="Proteomes" id="UP000650467"/>
    </source>
</evidence>
<dbReference type="EMBL" id="JAEHOC010000017">
    <property type="protein sequence ID" value="KAG2434039.1"/>
    <property type="molecule type" value="Genomic_DNA"/>
</dbReference>
<dbReference type="PANTHER" id="PTHR46142">
    <property type="match status" value="1"/>
</dbReference>
<dbReference type="Gene3D" id="3.10.180.10">
    <property type="entry name" value="2,3-Dihydroxybiphenyl 1,2-Dioxygenase, domain 1"/>
    <property type="match status" value="1"/>
</dbReference>
<dbReference type="InterPro" id="IPR029068">
    <property type="entry name" value="Glyas_Bleomycin-R_OHBP_Dase"/>
</dbReference>
<dbReference type="OrthoDB" id="16820at2759"/>
<protein>
    <recommendedName>
        <fullName evidence="2">VOC domain-containing protein</fullName>
    </recommendedName>
</protein>
<comment type="caution">
    <text evidence="3">The sequence shown here is derived from an EMBL/GenBank/DDBJ whole genome shotgun (WGS) entry which is preliminary data.</text>
</comment>
<proteinExistence type="predicted"/>
<organism evidence="3 4">
    <name type="scientific">Chlamydomonas incerta</name>
    <dbReference type="NCBI Taxonomy" id="51695"/>
    <lineage>
        <taxon>Eukaryota</taxon>
        <taxon>Viridiplantae</taxon>
        <taxon>Chlorophyta</taxon>
        <taxon>core chlorophytes</taxon>
        <taxon>Chlorophyceae</taxon>
        <taxon>CS clade</taxon>
        <taxon>Chlamydomonadales</taxon>
        <taxon>Chlamydomonadaceae</taxon>
        <taxon>Chlamydomonas</taxon>
    </lineage>
</organism>